<dbReference type="PANTHER" id="PTHR31350">
    <property type="entry name" value="SI:DKEY-261L7.2"/>
    <property type="match status" value="1"/>
</dbReference>
<gene>
    <name evidence="2" type="ORF">A4U43_C07F16410</name>
</gene>
<sequence>MSCCLPFNPPSPHKAILSRKRTQYFSPSFLCSQKQEPKLILHDSLDAAGIDTKLARAAREGFCQQAGRITEINSQTSIAISRGADLAKTALHVAAEDDSLVSHSSVELPVESYIDRLADLSFGFCSLCMPRSNAPPEVFLGNLEKYLYVHKGFHRTNVLTETRALYLHSVLTCRSGSSVMLSLIYSETLKMLRVLGFLDFDVEIYFPHDPAGLPYGYHKLKSKLEDQAHILTSKALLVEILRNLKDAFWPFQYENYNSLFLRAAHASNHIYGPSIVGERYSESCSSTSGLEIASTKAAQHRLGRGVWTNVRFGDMRRALAASERLVILTNDYQELRDYAILLYHCGYYEECLHNLRLYETFKEEGGHAQQRSRLSQTHELEEDAVRKLMARVNLILGEEGWSESISRKSYWGQYQEPW</sequence>
<dbReference type="Proteomes" id="UP000243459">
    <property type="component" value="Chromosome 7"/>
</dbReference>
<reference evidence="3" key="1">
    <citation type="journal article" date="2017" name="Nat. Commun.">
        <title>The asparagus genome sheds light on the origin and evolution of a young Y chromosome.</title>
        <authorList>
            <person name="Harkess A."/>
            <person name="Zhou J."/>
            <person name="Xu C."/>
            <person name="Bowers J.E."/>
            <person name="Van der Hulst R."/>
            <person name="Ayyampalayam S."/>
            <person name="Mercati F."/>
            <person name="Riccardi P."/>
            <person name="McKain M.R."/>
            <person name="Kakrana A."/>
            <person name="Tang H."/>
            <person name="Ray J."/>
            <person name="Groenendijk J."/>
            <person name="Arikit S."/>
            <person name="Mathioni S.M."/>
            <person name="Nakano M."/>
            <person name="Shan H."/>
            <person name="Telgmann-Rauber A."/>
            <person name="Kanno A."/>
            <person name="Yue Z."/>
            <person name="Chen H."/>
            <person name="Li W."/>
            <person name="Chen Y."/>
            <person name="Xu X."/>
            <person name="Zhang Y."/>
            <person name="Luo S."/>
            <person name="Chen H."/>
            <person name="Gao J."/>
            <person name="Mao Z."/>
            <person name="Pires J.C."/>
            <person name="Luo M."/>
            <person name="Kudrna D."/>
            <person name="Wing R.A."/>
            <person name="Meyers B.C."/>
            <person name="Yi K."/>
            <person name="Kong H."/>
            <person name="Lavrijsen P."/>
            <person name="Sunseri F."/>
            <person name="Falavigna A."/>
            <person name="Ye Y."/>
            <person name="Leebens-Mack J.H."/>
            <person name="Chen G."/>
        </authorList>
    </citation>
    <scope>NUCLEOTIDE SEQUENCE [LARGE SCALE GENOMIC DNA]</scope>
    <source>
        <strain evidence="3">cv. DH0086</strain>
    </source>
</reference>
<accession>A0A5P1EFD7</accession>
<dbReference type="AlphaFoldDB" id="A0A5P1EFD7"/>
<dbReference type="InterPro" id="IPR032698">
    <property type="entry name" value="SirB1_N"/>
</dbReference>
<organism evidence="2 3">
    <name type="scientific">Asparagus officinalis</name>
    <name type="common">Garden asparagus</name>
    <dbReference type="NCBI Taxonomy" id="4686"/>
    <lineage>
        <taxon>Eukaryota</taxon>
        <taxon>Viridiplantae</taxon>
        <taxon>Streptophyta</taxon>
        <taxon>Embryophyta</taxon>
        <taxon>Tracheophyta</taxon>
        <taxon>Spermatophyta</taxon>
        <taxon>Magnoliopsida</taxon>
        <taxon>Liliopsida</taxon>
        <taxon>Asparagales</taxon>
        <taxon>Asparagaceae</taxon>
        <taxon>Asparagoideae</taxon>
        <taxon>Asparagus</taxon>
    </lineage>
</organism>
<dbReference type="PANTHER" id="PTHR31350:SF29">
    <property type="entry name" value="PROTEIN SIRB1 N-TERMINAL DOMAIN-CONTAINING PROTEIN"/>
    <property type="match status" value="1"/>
</dbReference>
<feature type="domain" description="Protein SirB1 N-terminal" evidence="1">
    <location>
        <begin position="134"/>
        <end position="191"/>
    </location>
</feature>
<keyword evidence="3" id="KW-1185">Reference proteome</keyword>
<dbReference type="Gramene" id="ONK63549">
    <property type="protein sequence ID" value="ONK63549"/>
    <property type="gene ID" value="A4U43_C07F16410"/>
</dbReference>
<evidence type="ECO:0000313" key="3">
    <source>
        <dbReference type="Proteomes" id="UP000243459"/>
    </source>
</evidence>
<evidence type="ECO:0000313" key="2">
    <source>
        <dbReference type="EMBL" id="ONK63549.1"/>
    </source>
</evidence>
<proteinExistence type="predicted"/>
<evidence type="ECO:0000259" key="1">
    <source>
        <dbReference type="Pfam" id="PF13369"/>
    </source>
</evidence>
<protein>
    <recommendedName>
        <fullName evidence="1">Protein SirB1 N-terminal domain-containing protein</fullName>
    </recommendedName>
</protein>
<dbReference type="EMBL" id="CM007387">
    <property type="protein sequence ID" value="ONK63549.1"/>
    <property type="molecule type" value="Genomic_DNA"/>
</dbReference>
<name>A0A5P1EFD7_ASPOF</name>
<dbReference type="OrthoDB" id="611769at2759"/>
<dbReference type="Pfam" id="PF13369">
    <property type="entry name" value="Transglut_core2"/>
    <property type="match status" value="1"/>
</dbReference>
<dbReference type="OMA" id="VWVPSPC"/>